<evidence type="ECO:0000256" key="2">
    <source>
        <dbReference type="SAM" id="Phobius"/>
    </source>
</evidence>
<keyword evidence="3" id="KW-0732">Signal</keyword>
<feature type="chain" id="PRO_5018057669" description="Type IV secretion system protein DotA-like protein" evidence="3">
    <location>
        <begin position="25"/>
        <end position="910"/>
    </location>
</feature>
<keyword evidence="2" id="KW-0812">Transmembrane</keyword>
<dbReference type="NCBIfam" id="TIGR04346">
    <property type="entry name" value="DotA_TraY"/>
    <property type="match status" value="1"/>
</dbReference>
<feature type="transmembrane region" description="Helical" evidence="2">
    <location>
        <begin position="643"/>
        <end position="662"/>
    </location>
</feature>
<evidence type="ECO:0000313" key="5">
    <source>
        <dbReference type="Proteomes" id="UP000277921"/>
    </source>
</evidence>
<accession>A0A3N8QB58</accession>
<dbReference type="RefSeq" id="WP_124585504.1">
    <property type="nucleotide sequence ID" value="NZ_QTQV01000039.1"/>
</dbReference>
<feature type="compositionally biased region" description="Low complexity" evidence="1">
    <location>
        <begin position="769"/>
        <end position="780"/>
    </location>
</feature>
<keyword evidence="2" id="KW-0472">Membrane</keyword>
<reference evidence="4 5" key="1">
    <citation type="submission" date="2018-08" db="EMBL/GenBank/DDBJ databases">
        <title>Comparative analysis of Burkholderia isolates from Puerto Rico.</title>
        <authorList>
            <person name="Hall C."/>
            <person name="Sahl J."/>
            <person name="Wagner D."/>
        </authorList>
    </citation>
    <scope>NUCLEOTIDE SEQUENCE [LARGE SCALE GENOMIC DNA]</scope>
    <source>
        <strain evidence="4 5">Bp9025</strain>
    </source>
</reference>
<comment type="caution">
    <text evidence="4">The sequence shown here is derived from an EMBL/GenBank/DDBJ whole genome shotgun (WGS) entry which is preliminary data.</text>
</comment>
<evidence type="ECO:0000313" key="4">
    <source>
        <dbReference type="EMBL" id="RQT04359.1"/>
    </source>
</evidence>
<evidence type="ECO:0008006" key="6">
    <source>
        <dbReference type="Google" id="ProtNLM"/>
    </source>
</evidence>
<evidence type="ECO:0000256" key="3">
    <source>
        <dbReference type="SAM" id="SignalP"/>
    </source>
</evidence>
<protein>
    <recommendedName>
        <fullName evidence="6">Type IV secretion system protein DotA-like protein</fullName>
    </recommendedName>
</protein>
<gene>
    <name evidence="4" type="ORF">DF051_36990</name>
</gene>
<dbReference type="AlphaFoldDB" id="A0A3N8QB58"/>
<dbReference type="InterPro" id="IPR027628">
    <property type="entry name" value="DotA_TraY"/>
</dbReference>
<organism evidence="4 5">
    <name type="scientific">Burkholderia contaminans</name>
    <dbReference type="NCBI Taxonomy" id="488447"/>
    <lineage>
        <taxon>Bacteria</taxon>
        <taxon>Pseudomonadati</taxon>
        <taxon>Pseudomonadota</taxon>
        <taxon>Betaproteobacteria</taxon>
        <taxon>Burkholderiales</taxon>
        <taxon>Burkholderiaceae</taxon>
        <taxon>Burkholderia</taxon>
        <taxon>Burkholderia cepacia complex</taxon>
    </lineage>
</organism>
<feature type="compositionally biased region" description="Low complexity" evidence="1">
    <location>
        <begin position="820"/>
        <end position="839"/>
    </location>
</feature>
<feature type="compositionally biased region" description="Gly residues" evidence="1">
    <location>
        <begin position="871"/>
        <end position="884"/>
    </location>
</feature>
<feature type="compositionally biased region" description="Basic and acidic residues" evidence="1">
    <location>
        <begin position="891"/>
        <end position="910"/>
    </location>
</feature>
<feature type="compositionally biased region" description="Polar residues" evidence="1">
    <location>
        <begin position="850"/>
        <end position="863"/>
    </location>
</feature>
<feature type="region of interest" description="Disordered" evidence="1">
    <location>
        <begin position="729"/>
        <end position="798"/>
    </location>
</feature>
<feature type="compositionally biased region" description="Basic and acidic residues" evidence="1">
    <location>
        <begin position="752"/>
        <end position="767"/>
    </location>
</feature>
<evidence type="ECO:0000256" key="1">
    <source>
        <dbReference type="SAM" id="MobiDB-lite"/>
    </source>
</evidence>
<feature type="transmembrane region" description="Helical" evidence="2">
    <location>
        <begin position="71"/>
        <end position="90"/>
    </location>
</feature>
<name>A0A3N8QB58_9BURK</name>
<feature type="transmembrane region" description="Helical" evidence="2">
    <location>
        <begin position="111"/>
        <end position="136"/>
    </location>
</feature>
<sequence length="910" mass="92271">MRPRTRSRAALALLLMLMPLAAWAGNADGSALFTLSDNDLSKKLIIDSLFGDINGSGGSGLSGAVGVFNDLILSVAGVLLAYGIIAGTMSTAHDGEMLGKKWSSMWLPVRLAIGSALMLPAVHGYTVIQAIVLWLAAQGMGAANAVWQAYTQEPVASASFIAPDTLLAARGLAEKMLLANVCVAAHNTEQSNSNAAADQDQTPHFTDAPPFAATPINTAPTATDAGTFGYAYGATGDEDSPTQCGQVTMQLSATGNSGVSTQSQTINDLINMPAVNGTIQGAMKSGLIAMQAALVPVANQIAQASIAPPPGSVSPKAPAPAVVNSALAAAAQSFNDGVQQSLTNAPAILNQQVQQNIQQDGWLLAGAWFMKISKAGESLSDAVSALPSASGINDGRRDGSGAFDFYMNTSMQLARNLIAQGKAPGSTQAVTGLGAQANADGSVLSTLLNWFIADKNLGAFTNPKNANALLDQNPVIGASELGHKLIVTAWGAFEAATTAAGGTGFIAGNFFSEKLGAGEAATLVGMLVAPVFFTLFITLMGAGIALALIPMIPAIMWGMGVLGYLILLIEAVLGSQIWMAAHVHPDGEGLAGRGGQGYMLVLTLMLKPPLMVLGLICSIAIMKPVGYFFAILFMGAAPESGALSGWAGPTLLIALMVMYGALQVQVIRKCFSLIHVIPDQILRWIGHGGSGGGGVMLGEGMDQAAGHAGGAGKMLVGVLPSMSGQALQKAGRQLGEGRKKNQAERTAQAAEQRLDRERSASVDERKFSNANGAGVLNGALGKDGSNDGSGSLSEQRNRANAAGASALLGALGQSGGQAGGTDAKAAGAGGAKPEAGGTASATGREGGDAGSSQRDTLAEQTGTLKDAKNASGGGKTGGEVGGGLSQSLDAARQRMTDAQNRLDGKDHGTA</sequence>
<feature type="region of interest" description="Disordered" evidence="1">
    <location>
        <begin position="814"/>
        <end position="910"/>
    </location>
</feature>
<feature type="transmembrane region" description="Helical" evidence="2">
    <location>
        <begin position="561"/>
        <end position="581"/>
    </location>
</feature>
<dbReference type="EMBL" id="QTQV01000039">
    <property type="protein sequence ID" value="RQT04359.1"/>
    <property type="molecule type" value="Genomic_DNA"/>
</dbReference>
<keyword evidence="2" id="KW-1133">Transmembrane helix</keyword>
<feature type="signal peptide" evidence="3">
    <location>
        <begin position="1"/>
        <end position="24"/>
    </location>
</feature>
<feature type="transmembrane region" description="Helical" evidence="2">
    <location>
        <begin position="610"/>
        <end position="636"/>
    </location>
</feature>
<feature type="transmembrane region" description="Helical" evidence="2">
    <location>
        <begin position="523"/>
        <end position="549"/>
    </location>
</feature>
<dbReference type="Proteomes" id="UP000277921">
    <property type="component" value="Unassembled WGS sequence"/>
</dbReference>
<proteinExistence type="predicted"/>